<comment type="catalytic activity">
    <reaction evidence="1 16">
        <text>(R)-pantothenate + ATP = (R)-4'-phosphopantothenate + ADP + H(+)</text>
        <dbReference type="Rhea" id="RHEA:16373"/>
        <dbReference type="ChEBI" id="CHEBI:10986"/>
        <dbReference type="ChEBI" id="CHEBI:15378"/>
        <dbReference type="ChEBI" id="CHEBI:29032"/>
        <dbReference type="ChEBI" id="CHEBI:30616"/>
        <dbReference type="ChEBI" id="CHEBI:456216"/>
        <dbReference type="EC" id="2.7.1.33"/>
    </reaction>
</comment>
<comment type="caution">
    <text evidence="17">The sequence shown here is derived from an EMBL/GenBank/DDBJ whole genome shotgun (WGS) entry which is preliminary data.</text>
</comment>
<dbReference type="Proteomes" id="UP001597114">
    <property type="component" value="Unassembled WGS sequence"/>
</dbReference>
<evidence type="ECO:0000256" key="2">
    <source>
        <dbReference type="ARBA" id="ARBA00001958"/>
    </source>
</evidence>
<dbReference type="CDD" id="cd24015">
    <property type="entry name" value="ASKHA_NBD_PanK-III"/>
    <property type="match status" value="1"/>
</dbReference>
<evidence type="ECO:0000256" key="7">
    <source>
        <dbReference type="ARBA" id="ARBA00022490"/>
    </source>
</evidence>
<comment type="function">
    <text evidence="16">Catalyzes the phosphorylation of pantothenate (Pan), the first step in CoA biosynthesis.</text>
</comment>
<dbReference type="HAMAP" id="MF_01274">
    <property type="entry name" value="Pantothen_kinase_3"/>
    <property type="match status" value="1"/>
</dbReference>
<dbReference type="InterPro" id="IPR004619">
    <property type="entry name" value="Type_III_PanK"/>
</dbReference>
<dbReference type="NCBIfam" id="NF009855">
    <property type="entry name" value="PRK13321.1"/>
    <property type="match status" value="1"/>
</dbReference>
<evidence type="ECO:0000256" key="4">
    <source>
        <dbReference type="ARBA" id="ARBA00005225"/>
    </source>
</evidence>
<comment type="cofactor">
    <cofactor evidence="16">
        <name>NH4(+)</name>
        <dbReference type="ChEBI" id="CHEBI:28938"/>
    </cofactor>
    <cofactor evidence="16">
        <name>K(+)</name>
        <dbReference type="ChEBI" id="CHEBI:29103"/>
    </cofactor>
    <text evidence="16">A monovalent cation. Ammonium or potassium.</text>
</comment>
<reference evidence="18" key="1">
    <citation type="journal article" date="2019" name="Int. J. Syst. Evol. Microbiol.">
        <title>The Global Catalogue of Microorganisms (GCM) 10K type strain sequencing project: providing services to taxonomists for standard genome sequencing and annotation.</title>
        <authorList>
            <consortium name="The Broad Institute Genomics Platform"/>
            <consortium name="The Broad Institute Genome Sequencing Center for Infectious Disease"/>
            <person name="Wu L."/>
            <person name="Ma J."/>
        </authorList>
    </citation>
    <scope>NUCLEOTIDE SEQUENCE [LARGE SCALE GENOMIC DNA]</scope>
    <source>
        <strain evidence="18">CCM 7043</strain>
    </source>
</reference>
<evidence type="ECO:0000256" key="12">
    <source>
        <dbReference type="ARBA" id="ARBA00022958"/>
    </source>
</evidence>
<comment type="caution">
    <text evidence="16">Lacks conserved residue(s) required for the propagation of feature annotation.</text>
</comment>
<feature type="binding site" evidence="16">
    <location>
        <position position="135"/>
    </location>
    <ligand>
        <name>K(+)</name>
        <dbReference type="ChEBI" id="CHEBI:29103"/>
    </ligand>
</feature>
<name>A0ABW4EUL3_9PSEU</name>
<evidence type="ECO:0000256" key="8">
    <source>
        <dbReference type="ARBA" id="ARBA00022679"/>
    </source>
</evidence>
<keyword evidence="13 16" id="KW-0173">Coenzyme A biosynthesis</keyword>
<dbReference type="InterPro" id="IPR043129">
    <property type="entry name" value="ATPase_NBD"/>
</dbReference>
<evidence type="ECO:0000313" key="18">
    <source>
        <dbReference type="Proteomes" id="UP001597114"/>
    </source>
</evidence>
<feature type="binding site" evidence="16">
    <location>
        <position position="190"/>
    </location>
    <ligand>
        <name>substrate</name>
    </ligand>
</feature>
<dbReference type="RefSeq" id="WP_344719851.1">
    <property type="nucleotide sequence ID" value="NZ_BAAAUS010000006.1"/>
</dbReference>
<protein>
    <recommendedName>
        <fullName evidence="15 16">Type III pantothenate kinase</fullName>
        <ecNumber evidence="6 16">2.7.1.33</ecNumber>
    </recommendedName>
    <alternativeName>
        <fullName evidence="16">PanK-III</fullName>
    </alternativeName>
    <alternativeName>
        <fullName evidence="16">Pantothenic acid kinase</fullName>
    </alternativeName>
</protein>
<evidence type="ECO:0000256" key="11">
    <source>
        <dbReference type="ARBA" id="ARBA00022840"/>
    </source>
</evidence>
<comment type="cofactor">
    <cofactor evidence="2">
        <name>K(+)</name>
        <dbReference type="ChEBI" id="CHEBI:29103"/>
    </cofactor>
</comment>
<dbReference type="Pfam" id="PF03309">
    <property type="entry name" value="Pan_kinase"/>
    <property type="match status" value="1"/>
</dbReference>
<evidence type="ECO:0000256" key="5">
    <source>
        <dbReference type="ARBA" id="ARBA00011738"/>
    </source>
</evidence>
<comment type="subcellular location">
    <subcellularLocation>
        <location evidence="3 16">Cytoplasm</location>
    </subcellularLocation>
</comment>
<proteinExistence type="inferred from homology"/>
<feature type="binding site" evidence="16">
    <location>
        <position position="138"/>
    </location>
    <ligand>
        <name>ATP</name>
        <dbReference type="ChEBI" id="CHEBI:30616"/>
    </ligand>
</feature>
<evidence type="ECO:0000256" key="3">
    <source>
        <dbReference type="ARBA" id="ARBA00004496"/>
    </source>
</evidence>
<comment type="pathway">
    <text evidence="4 16">Cofactor biosynthesis; coenzyme A biosynthesis; CoA from (R)-pantothenate: step 1/5.</text>
</comment>
<evidence type="ECO:0000256" key="16">
    <source>
        <dbReference type="HAMAP-Rule" id="MF_01274"/>
    </source>
</evidence>
<comment type="subunit">
    <text evidence="5 16">Homodimer.</text>
</comment>
<keyword evidence="9 16" id="KW-0547">Nucleotide-binding</keyword>
<evidence type="ECO:0000313" key="17">
    <source>
        <dbReference type="EMBL" id="MFD1517890.1"/>
    </source>
</evidence>
<evidence type="ECO:0000256" key="9">
    <source>
        <dbReference type="ARBA" id="ARBA00022741"/>
    </source>
</evidence>
<evidence type="ECO:0000256" key="14">
    <source>
        <dbReference type="ARBA" id="ARBA00038036"/>
    </source>
</evidence>
<keyword evidence="16" id="KW-0479">Metal-binding</keyword>
<keyword evidence="10 16" id="KW-0418">Kinase</keyword>
<comment type="similarity">
    <text evidence="14 16">Belongs to the type III pantothenate kinase family.</text>
</comment>
<organism evidence="17 18">
    <name type="scientific">Pseudonocardia yunnanensis</name>
    <dbReference type="NCBI Taxonomy" id="58107"/>
    <lineage>
        <taxon>Bacteria</taxon>
        <taxon>Bacillati</taxon>
        <taxon>Actinomycetota</taxon>
        <taxon>Actinomycetes</taxon>
        <taxon>Pseudonocardiales</taxon>
        <taxon>Pseudonocardiaceae</taxon>
        <taxon>Pseudonocardia</taxon>
    </lineage>
</organism>
<keyword evidence="12 16" id="KW-0630">Potassium</keyword>
<sequence>MLLCVDVGNTQIALGLYADADADGELEINPPLIRDWRMRTEPRMTSDELEVAFDALLGRYAAEVTGVAALSTVPSLLRELRLLIDRRGGPNVVVGPGVRTGVPLLVDNPREVGADRVMNTLAAHRLFEGTCIVVDFGTSTNIDVVSAKGEFLGGALAPGIEISLEALATRAAALRTVELVRPRSVIGKNTVECLQSGVLFGFAGQVDGLVRRILAELGSKADPVTVLGTGGLAPLMAGTSETITEFVPDLTLLGLRLTYLRNIRTTSVNSGSSNSPADVSGRVAK</sequence>
<accession>A0ABW4EUL3</accession>
<feature type="binding site" evidence="16">
    <location>
        <begin position="6"/>
        <end position="13"/>
    </location>
    <ligand>
        <name>ATP</name>
        <dbReference type="ChEBI" id="CHEBI:30616"/>
    </ligand>
</feature>
<feature type="active site" description="Proton acceptor" evidence="16">
    <location>
        <position position="115"/>
    </location>
</feature>
<dbReference type="EMBL" id="JBHUCO010000012">
    <property type="protein sequence ID" value="MFD1517890.1"/>
    <property type="molecule type" value="Genomic_DNA"/>
</dbReference>
<evidence type="ECO:0000256" key="15">
    <source>
        <dbReference type="ARBA" id="ARBA00040883"/>
    </source>
</evidence>
<evidence type="ECO:0000256" key="1">
    <source>
        <dbReference type="ARBA" id="ARBA00001206"/>
    </source>
</evidence>
<evidence type="ECO:0000256" key="10">
    <source>
        <dbReference type="ARBA" id="ARBA00022777"/>
    </source>
</evidence>
<dbReference type="EC" id="2.7.1.33" evidence="6 16"/>
<dbReference type="Gene3D" id="3.30.420.40">
    <property type="match status" value="2"/>
</dbReference>
<dbReference type="PANTHER" id="PTHR34265">
    <property type="entry name" value="TYPE III PANTOTHENATE KINASE"/>
    <property type="match status" value="1"/>
</dbReference>
<keyword evidence="8 16" id="KW-0808">Transferase</keyword>
<dbReference type="PANTHER" id="PTHR34265:SF1">
    <property type="entry name" value="TYPE III PANTOTHENATE KINASE"/>
    <property type="match status" value="1"/>
</dbReference>
<keyword evidence="11 16" id="KW-0067">ATP-binding</keyword>
<feature type="binding site" evidence="16">
    <location>
        <begin position="113"/>
        <end position="116"/>
    </location>
    <ligand>
        <name>substrate</name>
    </ligand>
</feature>
<evidence type="ECO:0000256" key="6">
    <source>
        <dbReference type="ARBA" id="ARBA00012102"/>
    </source>
</evidence>
<gene>
    <name evidence="16" type="primary">coaX</name>
    <name evidence="17" type="ORF">ACFSJD_10350</name>
</gene>
<keyword evidence="18" id="KW-1185">Reference proteome</keyword>
<dbReference type="NCBIfam" id="TIGR00671">
    <property type="entry name" value="baf"/>
    <property type="match status" value="1"/>
</dbReference>
<dbReference type="SUPFAM" id="SSF53067">
    <property type="entry name" value="Actin-like ATPase domain"/>
    <property type="match status" value="2"/>
</dbReference>
<keyword evidence="7 16" id="KW-0963">Cytoplasm</keyword>
<evidence type="ECO:0000256" key="13">
    <source>
        <dbReference type="ARBA" id="ARBA00022993"/>
    </source>
</evidence>
<dbReference type="GO" id="GO:0004594">
    <property type="term" value="F:pantothenate kinase activity"/>
    <property type="evidence" value="ECO:0007669"/>
    <property type="project" value="UniProtKB-EC"/>
</dbReference>